<comment type="caution">
    <text evidence="2">The sequence shown here is derived from an EMBL/GenBank/DDBJ whole genome shotgun (WGS) entry which is preliminary data.</text>
</comment>
<keyword evidence="3" id="KW-1185">Reference proteome</keyword>
<dbReference type="InterPro" id="IPR045361">
    <property type="entry name" value="CIS_tube_prot_N"/>
</dbReference>
<dbReference type="RefSeq" id="WP_081158584.1">
    <property type="nucleotide sequence ID" value="NZ_LWBP01000001.1"/>
</dbReference>
<dbReference type="Proteomes" id="UP000192276">
    <property type="component" value="Unassembled WGS sequence"/>
</dbReference>
<sequence length="235" mass="26953">MSDNSLRKLVIKSFANRDFTGEDPTRQFATPINPESFSQTYKVNVDTQTGHGNQGSEARYKSTAPEELRLEFILDGTKTMEGYGGDNKEYINKPVHDQLADLKKCVYNMDGNIHRPRFLIVHWGSEIDFRCVLSNLELNFSLFEPDGKPLRVKVNATFLAHKSREEIQAESRLSSPDLTHYRAVKQGDRLDLMTWSIYNDPNYFLQVAKVNALTTIRKIKPGNELYFPPFDKNEA</sequence>
<feature type="domain" description="Contractile injection system tube protein N-terminal" evidence="1">
    <location>
        <begin position="6"/>
        <end position="166"/>
    </location>
</feature>
<evidence type="ECO:0000259" key="1">
    <source>
        <dbReference type="Pfam" id="PF19266"/>
    </source>
</evidence>
<organism evidence="2 3">
    <name type="scientific">Niastella populi</name>
    <dbReference type="NCBI Taxonomy" id="550983"/>
    <lineage>
        <taxon>Bacteria</taxon>
        <taxon>Pseudomonadati</taxon>
        <taxon>Bacteroidota</taxon>
        <taxon>Chitinophagia</taxon>
        <taxon>Chitinophagales</taxon>
        <taxon>Chitinophagaceae</taxon>
        <taxon>Niastella</taxon>
    </lineage>
</organism>
<accession>A0A1V9GCM9</accession>
<dbReference type="EMBL" id="LWBP01000001">
    <property type="protein sequence ID" value="OQP68340.1"/>
    <property type="molecule type" value="Genomic_DNA"/>
</dbReference>
<reference evidence="3" key="1">
    <citation type="submission" date="2016-04" db="EMBL/GenBank/DDBJ databases">
        <authorList>
            <person name="Chen L."/>
            <person name="Zhuang W."/>
            <person name="Wang G."/>
        </authorList>
    </citation>
    <scope>NUCLEOTIDE SEQUENCE [LARGE SCALE GENOMIC DNA]</scope>
    <source>
        <strain evidence="3">208</strain>
    </source>
</reference>
<dbReference type="AlphaFoldDB" id="A0A1V9GCM9"/>
<dbReference type="OrthoDB" id="9815939at2"/>
<gene>
    <name evidence="2" type="ORF">A4R26_00590</name>
</gene>
<protein>
    <recommendedName>
        <fullName evidence="1">Contractile injection system tube protein N-terminal domain-containing protein</fullName>
    </recommendedName>
</protein>
<proteinExistence type="predicted"/>
<dbReference type="Pfam" id="PF19266">
    <property type="entry name" value="CIS_tube"/>
    <property type="match status" value="1"/>
</dbReference>
<name>A0A1V9GCM9_9BACT</name>
<dbReference type="STRING" id="550983.A4R26_00590"/>
<evidence type="ECO:0000313" key="2">
    <source>
        <dbReference type="EMBL" id="OQP68340.1"/>
    </source>
</evidence>
<evidence type="ECO:0000313" key="3">
    <source>
        <dbReference type="Proteomes" id="UP000192276"/>
    </source>
</evidence>